<evidence type="ECO:0000313" key="13">
    <source>
        <dbReference type="Proteomes" id="UP001364472"/>
    </source>
</evidence>
<evidence type="ECO:0000313" key="12">
    <source>
        <dbReference type="EMBL" id="MEJ1248102.1"/>
    </source>
</evidence>
<protein>
    <recommendedName>
        <fullName evidence="2">Type II secretion system protein H</fullName>
    </recommendedName>
    <alternativeName>
        <fullName evidence="10">General secretion pathway protein H</fullName>
    </alternativeName>
</protein>
<sequence length="153" mass="16903">MPMRVARGFTLVEILAVVALIALAMTLVAVTVGDGLTGARVKAASRDLVAAMRYTRGQAIVKREPQAIAIDVDGRRYRAPRRKWVELPKNMEMKLVTARSEMEGEGIGRIRFFPDGASTGGNVELILGEVAWRIEVNWLTGEVSVIEPKDRER</sequence>
<dbReference type="Pfam" id="PF07963">
    <property type="entry name" value="N_methyl"/>
    <property type="match status" value="1"/>
</dbReference>
<dbReference type="Proteomes" id="UP001364472">
    <property type="component" value="Unassembled WGS sequence"/>
</dbReference>
<feature type="domain" description="General secretion pathway GspH" evidence="11">
    <location>
        <begin position="44"/>
        <end position="139"/>
    </location>
</feature>
<comment type="similarity">
    <text evidence="9">Belongs to the GSP H family.</text>
</comment>
<organism evidence="12 13">
    <name type="scientific">Denitratimonas tolerans</name>
    <dbReference type="NCBI Taxonomy" id="1338420"/>
    <lineage>
        <taxon>Bacteria</taxon>
        <taxon>Pseudomonadati</taxon>
        <taxon>Pseudomonadota</taxon>
        <taxon>Gammaproteobacteria</taxon>
        <taxon>Lysobacterales</taxon>
        <taxon>Lysobacteraceae</taxon>
        <taxon>Denitratimonas</taxon>
    </lineage>
</organism>
<dbReference type="InterPro" id="IPR045584">
    <property type="entry name" value="Pilin-like"/>
</dbReference>
<keyword evidence="7" id="KW-1133">Transmembrane helix</keyword>
<dbReference type="InterPro" id="IPR012902">
    <property type="entry name" value="N_methyl_site"/>
</dbReference>
<comment type="subcellular location">
    <subcellularLocation>
        <location evidence="1">Cell inner membrane</location>
        <topology evidence="1">Single-pass membrane protein</topology>
    </subcellularLocation>
</comment>
<evidence type="ECO:0000256" key="2">
    <source>
        <dbReference type="ARBA" id="ARBA00021549"/>
    </source>
</evidence>
<keyword evidence="3" id="KW-1003">Cell membrane</keyword>
<comment type="caution">
    <text evidence="12">The sequence shown here is derived from an EMBL/GenBank/DDBJ whole genome shotgun (WGS) entry which is preliminary data.</text>
</comment>
<evidence type="ECO:0000256" key="7">
    <source>
        <dbReference type="ARBA" id="ARBA00022989"/>
    </source>
</evidence>
<evidence type="ECO:0000256" key="6">
    <source>
        <dbReference type="ARBA" id="ARBA00022692"/>
    </source>
</evidence>
<evidence type="ECO:0000259" key="11">
    <source>
        <dbReference type="Pfam" id="PF12019"/>
    </source>
</evidence>
<dbReference type="InterPro" id="IPR022346">
    <property type="entry name" value="T2SS_GspH"/>
</dbReference>
<dbReference type="AlphaFoldDB" id="A0AAW9R0H7"/>
<evidence type="ECO:0000256" key="3">
    <source>
        <dbReference type="ARBA" id="ARBA00022475"/>
    </source>
</evidence>
<dbReference type="SUPFAM" id="SSF54523">
    <property type="entry name" value="Pili subunits"/>
    <property type="match status" value="1"/>
</dbReference>
<proteinExistence type="inferred from homology"/>
<dbReference type="NCBIfam" id="TIGR02532">
    <property type="entry name" value="IV_pilin_GFxxxE"/>
    <property type="match status" value="1"/>
</dbReference>
<keyword evidence="8" id="KW-0472">Membrane</keyword>
<reference evidence="12 13" key="1">
    <citation type="journal article" date="2016" name="Antonie Van Leeuwenhoek">
        <title>Denitratimonas tolerans gen. nov., sp. nov., a denitrifying bacterium isolated from a bioreactor for tannery wastewater treatment.</title>
        <authorList>
            <person name="Han S.I."/>
            <person name="Kim J.O."/>
            <person name="Lee Y.R."/>
            <person name="Ekpeghere K.I."/>
            <person name="Koh S.C."/>
            <person name="Whang K.S."/>
        </authorList>
    </citation>
    <scope>NUCLEOTIDE SEQUENCE [LARGE SCALE GENOMIC DNA]</scope>
    <source>
        <strain evidence="12 13">KACC 17565</strain>
    </source>
</reference>
<keyword evidence="5" id="KW-0997">Cell inner membrane</keyword>
<gene>
    <name evidence="12" type="ORF">WB794_00190</name>
</gene>
<dbReference type="PROSITE" id="PS00409">
    <property type="entry name" value="PROKAR_NTER_METHYL"/>
    <property type="match status" value="1"/>
</dbReference>
<dbReference type="GO" id="GO:0015627">
    <property type="term" value="C:type II protein secretion system complex"/>
    <property type="evidence" value="ECO:0007669"/>
    <property type="project" value="InterPro"/>
</dbReference>
<evidence type="ECO:0000256" key="5">
    <source>
        <dbReference type="ARBA" id="ARBA00022519"/>
    </source>
</evidence>
<evidence type="ECO:0000256" key="4">
    <source>
        <dbReference type="ARBA" id="ARBA00022481"/>
    </source>
</evidence>
<keyword evidence="4" id="KW-0488">Methylation</keyword>
<name>A0AAW9R0H7_9GAMM</name>
<dbReference type="GO" id="GO:0005886">
    <property type="term" value="C:plasma membrane"/>
    <property type="evidence" value="ECO:0007669"/>
    <property type="project" value="UniProtKB-SubCell"/>
</dbReference>
<dbReference type="RefSeq" id="WP_337333822.1">
    <property type="nucleotide sequence ID" value="NZ_JBBDHC010000001.1"/>
</dbReference>
<dbReference type="EMBL" id="JBBDHC010000001">
    <property type="protein sequence ID" value="MEJ1248102.1"/>
    <property type="molecule type" value="Genomic_DNA"/>
</dbReference>
<evidence type="ECO:0000256" key="8">
    <source>
        <dbReference type="ARBA" id="ARBA00023136"/>
    </source>
</evidence>
<evidence type="ECO:0000256" key="1">
    <source>
        <dbReference type="ARBA" id="ARBA00004377"/>
    </source>
</evidence>
<keyword evidence="13" id="KW-1185">Reference proteome</keyword>
<dbReference type="GO" id="GO:0015628">
    <property type="term" value="P:protein secretion by the type II secretion system"/>
    <property type="evidence" value="ECO:0007669"/>
    <property type="project" value="InterPro"/>
</dbReference>
<dbReference type="Pfam" id="PF12019">
    <property type="entry name" value="GspH"/>
    <property type="match status" value="1"/>
</dbReference>
<evidence type="ECO:0000256" key="10">
    <source>
        <dbReference type="ARBA" id="ARBA00030775"/>
    </source>
</evidence>
<accession>A0AAW9R0H7</accession>
<keyword evidence="6" id="KW-0812">Transmembrane</keyword>
<evidence type="ECO:0000256" key="9">
    <source>
        <dbReference type="ARBA" id="ARBA00025772"/>
    </source>
</evidence>